<reference evidence="1 2" key="1">
    <citation type="submission" date="2016-05" db="EMBL/GenBank/DDBJ databases">
        <authorList>
            <person name="Wang S."/>
            <person name="Zhu B."/>
        </authorList>
    </citation>
    <scope>NUCLEOTIDE SEQUENCE [LARGE SCALE GENOMIC DNA]</scope>
    <source>
        <strain evidence="1 2">CRS05-R5</strain>
    </source>
</reference>
<name>A0AAC9FX18_9PSED</name>
<dbReference type="RefSeq" id="WP_064587636.1">
    <property type="nucleotide sequence ID" value="NZ_CP015852.1"/>
</dbReference>
<dbReference type="GeneID" id="93489377"/>
<proteinExistence type="predicted"/>
<protein>
    <submittedName>
        <fullName evidence="1">Uncharacterized protein</fullName>
    </submittedName>
</protein>
<organism evidence="1 2">
    <name type="scientific">Pseudomonas koreensis</name>
    <dbReference type="NCBI Taxonomy" id="198620"/>
    <lineage>
        <taxon>Bacteria</taxon>
        <taxon>Pseudomonadati</taxon>
        <taxon>Pseudomonadota</taxon>
        <taxon>Gammaproteobacteria</taxon>
        <taxon>Pseudomonadales</taxon>
        <taxon>Pseudomonadaceae</taxon>
        <taxon>Pseudomonas</taxon>
    </lineage>
</organism>
<dbReference type="AlphaFoldDB" id="A0AAC9FX18"/>
<accession>A0AAC9FX18</accession>
<dbReference type="Proteomes" id="UP000078142">
    <property type="component" value="Chromosome"/>
</dbReference>
<dbReference type="EMBL" id="CP015852">
    <property type="protein sequence ID" value="ANH98354.1"/>
    <property type="molecule type" value="Genomic_DNA"/>
</dbReference>
<evidence type="ECO:0000313" key="2">
    <source>
        <dbReference type="Proteomes" id="UP000078142"/>
    </source>
</evidence>
<evidence type="ECO:0000313" key="1">
    <source>
        <dbReference type="EMBL" id="ANH98354.1"/>
    </source>
</evidence>
<sequence>MSDANINNFKKPLSRPFTDLPMVDKSHSGDFGERQEIIYKLQQRTTYATPSAAVNLEGASLTLEIGSTLHQALQPGIASLKKLERHPAFQAFLAKLRLTGYSAIHITEHGEIIIELAGRRQRFSGSAIPDTDVNEAINVLVEMTALTGGTITSDDRIELLQWLKFHRYTIPQSVADAQALLGFLQLEYPASPAGGHYWDLLSATSDSSALLSPAQRTQIRALTKGYTGGALLLDVLSDAVLGGRPAFLRAEANDALHKIVSSPIGVIWARAYVKALDWYGATEDQPMDDEQLQQMLLTATLLDLHPSIGEPEPRNHILGFNLYAAEHIEQPVAAVLTRFEEHLVEHHRFTRQNVALAAHLLLAGVAPEFLVRDVPASLVLGTPQWVDLCRAVGVVEINAPGSSRTITYLRLQQLTKYDSVSEPQKTLNALAAVDPVIDWALLNRIVTLDEVKASTLQALETALAAYNRYSQQAAETARALSVPLPTRKAVARSILEFAAPGCDFLDEDVLYQKSNFSFQDVNAEPLAMSLVDLHMSNDLATGDWDLKRADSVFTQFAQLRSRLVSPDGVFHLQFNRAYVSHAEAMATQVKLTLSSLPLLDRTRLLKGKVSCFTLRPSVASPGVLDPIATIISPPGELRDLIFLENQKDKDAATGRYAVVLCTEYENRLYCYELFTLHGVCRENPQLAELIKDKGLLKMQSREDFFDSMTRNFTPQTVYPLPTDLESYTHGVPPGLVSSSHGVIEKLAVLPANRGSAALGTKGSYECFYTGEADRLANFVLKHRPIATYDELVKECWGQTRLEKRRQDREEQFDTFLNIVVPFKSCIEDLGSDDRDRRRDGLGLCVIEAAMTVLLVVGVAAKIALVAAKAGTTAVKAARMAKAGVLLLNGLFNPLDGVPDLLRGGARLLYRGTQRLPNAGSLLNSVSDLRKLTGSAPYGGLRPVVDPDLIRLGKWRQTPASADFFSIWGIRHNEQWYALSRHGKPWGPKLKHFEPHKLWHLLNLDTLMPASYTRKLLKDALPVSRKKIDNAIKTLIEPGFTTDSGPVVKMLLGDNSVHARNKLLGHLQDVKRDIANVTPENFFIEKVDENTIAGLSPELYKEWKNLPSGEASRKKFMVVYRDTFNKQFRTEGYSHEVLADDLIHELFHGAPDTSDHAYAHVPVSGRQGNYQRLDVKDLLNLASGHIKDPSTHQLLKPFDNAESFMVTTALLNQLTKEPEMYLQNINTMRKALERSNKRPIEWEVLLRLNPV</sequence>
<gene>
    <name evidence="1" type="ORF">A8L59_13355</name>
</gene>